<dbReference type="Proteomes" id="UP000269154">
    <property type="component" value="Unassembled WGS sequence"/>
</dbReference>
<dbReference type="EMBL" id="RCBY01000206">
    <property type="protein sequence ID" value="RQH28699.1"/>
    <property type="molecule type" value="Genomic_DNA"/>
</dbReference>
<feature type="transmembrane region" description="Helical" evidence="1">
    <location>
        <begin position="24"/>
        <end position="47"/>
    </location>
</feature>
<sequence>MPEELRKILIGIFGIADSRYDLRILYLGFCVLDGFSYLLILTVPYSLLFSISKNWSDSC</sequence>
<proteinExistence type="predicted"/>
<gene>
    <name evidence="2" type="ORF">D5R40_25420</name>
</gene>
<comment type="caution">
    <text evidence="2">The sequence shown here is derived from an EMBL/GenBank/DDBJ whole genome shotgun (WGS) entry which is preliminary data.</text>
</comment>
<keyword evidence="3" id="KW-1185">Reference proteome</keyword>
<accession>A0A3N6QA08</accession>
<keyword evidence="1" id="KW-1133">Transmembrane helix</keyword>
<reference evidence="2 3" key="1">
    <citation type="journal article" date="2018" name="ACS Chem. Biol.">
        <title>Ketoreductase domain dysfunction expands chemodiversity: malyngamide biosynthesis in the cyanobacterium Okeania hirsuta.</title>
        <authorList>
            <person name="Moss N.A."/>
            <person name="Leao T."/>
            <person name="Rankin M."/>
            <person name="McCullough T.M."/>
            <person name="Qu P."/>
            <person name="Korobeynikov A."/>
            <person name="Smith J.L."/>
            <person name="Gerwick L."/>
            <person name="Gerwick W.H."/>
        </authorList>
    </citation>
    <scope>NUCLEOTIDE SEQUENCE [LARGE SCALE GENOMIC DNA]</scope>
    <source>
        <strain evidence="2 3">PAB10Feb10-1</strain>
    </source>
</reference>
<organism evidence="2 3">
    <name type="scientific">Okeania hirsuta</name>
    <dbReference type="NCBI Taxonomy" id="1458930"/>
    <lineage>
        <taxon>Bacteria</taxon>
        <taxon>Bacillati</taxon>
        <taxon>Cyanobacteriota</taxon>
        <taxon>Cyanophyceae</taxon>
        <taxon>Oscillatoriophycideae</taxon>
        <taxon>Oscillatoriales</taxon>
        <taxon>Microcoleaceae</taxon>
        <taxon>Okeania</taxon>
    </lineage>
</organism>
<evidence type="ECO:0000256" key="1">
    <source>
        <dbReference type="SAM" id="Phobius"/>
    </source>
</evidence>
<keyword evidence="1" id="KW-0812">Transmembrane</keyword>
<evidence type="ECO:0000313" key="2">
    <source>
        <dbReference type="EMBL" id="RQH28699.1"/>
    </source>
</evidence>
<dbReference type="AlphaFoldDB" id="A0A3N6QA08"/>
<name>A0A3N6QA08_9CYAN</name>
<keyword evidence="1" id="KW-0472">Membrane</keyword>
<protein>
    <submittedName>
        <fullName evidence="2">Uncharacterized protein</fullName>
    </submittedName>
</protein>
<evidence type="ECO:0000313" key="3">
    <source>
        <dbReference type="Proteomes" id="UP000269154"/>
    </source>
</evidence>